<name>A0A1N7LN23_9BACT</name>
<dbReference type="AlphaFoldDB" id="A0A1N7LN23"/>
<protein>
    <submittedName>
        <fullName evidence="1">Uncharacterized protein</fullName>
    </submittedName>
</protein>
<keyword evidence="2" id="KW-1185">Reference proteome</keyword>
<dbReference type="Proteomes" id="UP000186917">
    <property type="component" value="Unassembled WGS sequence"/>
</dbReference>
<accession>A0A1N7LN23</accession>
<evidence type="ECO:0000313" key="1">
    <source>
        <dbReference type="EMBL" id="SIS75243.1"/>
    </source>
</evidence>
<sequence length="33" mass="3760">MNIANLKMFFKGLGLKKLALVSTRASLFYLLQE</sequence>
<evidence type="ECO:0000313" key="2">
    <source>
        <dbReference type="Proteomes" id="UP000186917"/>
    </source>
</evidence>
<dbReference type="EMBL" id="FTOR01000001">
    <property type="protein sequence ID" value="SIS75243.1"/>
    <property type="molecule type" value="Genomic_DNA"/>
</dbReference>
<organism evidence="1 2">
    <name type="scientific">Filimonas lacunae</name>
    <dbReference type="NCBI Taxonomy" id="477680"/>
    <lineage>
        <taxon>Bacteria</taxon>
        <taxon>Pseudomonadati</taxon>
        <taxon>Bacteroidota</taxon>
        <taxon>Chitinophagia</taxon>
        <taxon>Chitinophagales</taxon>
        <taxon>Chitinophagaceae</taxon>
        <taxon>Filimonas</taxon>
    </lineage>
</organism>
<gene>
    <name evidence="1" type="ORF">SAMN05421788_101999</name>
</gene>
<reference evidence="2" key="1">
    <citation type="submission" date="2017-01" db="EMBL/GenBank/DDBJ databases">
        <authorList>
            <person name="Varghese N."/>
            <person name="Submissions S."/>
        </authorList>
    </citation>
    <scope>NUCLEOTIDE SEQUENCE [LARGE SCALE GENOMIC DNA]</scope>
    <source>
        <strain evidence="2">DSM 21054</strain>
    </source>
</reference>
<dbReference type="STRING" id="477680.SAMN05421788_101999"/>
<proteinExistence type="predicted"/>